<keyword evidence="6" id="KW-0812">Transmembrane</keyword>
<evidence type="ECO:0000259" key="7">
    <source>
        <dbReference type="PROSITE" id="PS50002"/>
    </source>
</evidence>
<dbReference type="GO" id="GO:0003676">
    <property type="term" value="F:nucleic acid binding"/>
    <property type="evidence" value="ECO:0007669"/>
    <property type="project" value="InterPro"/>
</dbReference>
<dbReference type="InterPro" id="IPR001452">
    <property type="entry name" value="SH3_domain"/>
</dbReference>
<comment type="catalytic activity">
    <reaction evidence="4">
        <text>pretRNA = a 3'-half-tRNA molecule with a 5'-OH end + a 5'-half-tRNA molecule with a 2',3'-cyclic phosphate end + an intron with a 2',3'-cyclic phosphate and a 5'-hydroxyl terminus.</text>
        <dbReference type="EC" id="4.6.1.16"/>
    </reaction>
</comment>
<dbReference type="Gene3D" id="3.40.1350.10">
    <property type="match status" value="1"/>
</dbReference>
<dbReference type="GO" id="GO:0000214">
    <property type="term" value="C:tRNA-intron endonuclease complex"/>
    <property type="evidence" value="ECO:0007669"/>
    <property type="project" value="TreeGrafter"/>
</dbReference>
<organism evidence="8 9">
    <name type="scientific">Rhizopus oryzae</name>
    <name type="common">Mucormycosis agent</name>
    <name type="synonym">Rhizopus arrhizus var. delemar</name>
    <dbReference type="NCBI Taxonomy" id="64495"/>
    <lineage>
        <taxon>Eukaryota</taxon>
        <taxon>Fungi</taxon>
        <taxon>Fungi incertae sedis</taxon>
        <taxon>Mucoromycota</taxon>
        <taxon>Mucoromycotina</taxon>
        <taxon>Mucoromycetes</taxon>
        <taxon>Mucorales</taxon>
        <taxon>Mucorineae</taxon>
        <taxon>Rhizopodaceae</taxon>
        <taxon>Rhizopus</taxon>
    </lineage>
</organism>
<proteinExistence type="inferred from homology"/>
<dbReference type="EMBL" id="JAANIT010002951">
    <property type="protein sequence ID" value="KAG1535099.1"/>
    <property type="molecule type" value="Genomic_DNA"/>
</dbReference>
<keyword evidence="6" id="KW-0472">Membrane</keyword>
<evidence type="ECO:0000256" key="1">
    <source>
        <dbReference type="ARBA" id="ARBA00008078"/>
    </source>
</evidence>
<dbReference type="AlphaFoldDB" id="A0A9P6XY34"/>
<comment type="caution">
    <text evidence="8">The sequence shown here is derived from an EMBL/GenBank/DDBJ whole genome shotgun (WGS) entry which is preliminary data.</text>
</comment>
<gene>
    <name evidence="8" type="ORF">G6F51_011722</name>
</gene>
<feature type="domain" description="SH3" evidence="7">
    <location>
        <begin position="133"/>
        <end position="194"/>
    </location>
</feature>
<dbReference type="InterPro" id="IPR006677">
    <property type="entry name" value="tRNA_intron_Endonuc_cat-like"/>
</dbReference>
<dbReference type="GO" id="GO:0000213">
    <property type="term" value="F:tRNA-intron lyase activity"/>
    <property type="evidence" value="ECO:0007669"/>
    <property type="project" value="UniProtKB-EC"/>
</dbReference>
<dbReference type="PROSITE" id="PS51257">
    <property type="entry name" value="PROKAR_LIPOPROTEIN"/>
    <property type="match status" value="1"/>
</dbReference>
<evidence type="ECO:0000256" key="4">
    <source>
        <dbReference type="ARBA" id="ARBA00034031"/>
    </source>
</evidence>
<evidence type="ECO:0000256" key="6">
    <source>
        <dbReference type="SAM" id="Phobius"/>
    </source>
</evidence>
<dbReference type="PANTHER" id="PTHR21227:SF0">
    <property type="entry name" value="TRNA-SPLICING ENDONUCLEASE SUBUNIT SEN2"/>
    <property type="match status" value="1"/>
</dbReference>
<keyword evidence="3 5" id="KW-0728">SH3 domain</keyword>
<reference evidence="8" key="1">
    <citation type="journal article" date="2020" name="Microb. Genom.">
        <title>Genetic diversity of clinical and environmental Mucorales isolates obtained from an investigation of mucormycosis cases among solid organ transplant recipients.</title>
        <authorList>
            <person name="Nguyen M.H."/>
            <person name="Kaul D."/>
            <person name="Muto C."/>
            <person name="Cheng S.J."/>
            <person name="Richter R.A."/>
            <person name="Bruno V.M."/>
            <person name="Liu G."/>
            <person name="Beyhan S."/>
            <person name="Sundermann A.J."/>
            <person name="Mounaud S."/>
            <person name="Pasculle A.W."/>
            <person name="Nierman W.C."/>
            <person name="Driscoll E."/>
            <person name="Cumbie R."/>
            <person name="Clancy C.J."/>
            <person name="Dupont C.L."/>
        </authorList>
    </citation>
    <scope>NUCLEOTIDE SEQUENCE</scope>
    <source>
        <strain evidence="8">GL16</strain>
    </source>
</reference>
<dbReference type="SMART" id="SM00326">
    <property type="entry name" value="SH3"/>
    <property type="match status" value="1"/>
</dbReference>
<dbReference type="SUPFAM" id="SSF50044">
    <property type="entry name" value="SH3-domain"/>
    <property type="match status" value="1"/>
</dbReference>
<dbReference type="EC" id="4.6.1.16" evidence="2"/>
<dbReference type="Pfam" id="PF00018">
    <property type="entry name" value="SH3_1"/>
    <property type="match status" value="1"/>
</dbReference>
<comment type="similarity">
    <text evidence="1">Belongs to the tRNA-intron endonuclease family.</text>
</comment>
<dbReference type="PANTHER" id="PTHR21227">
    <property type="entry name" value="TRNA-SPLICING ENDONUCLEASE SUBUNIT SEN2"/>
    <property type="match status" value="1"/>
</dbReference>
<feature type="transmembrane region" description="Helical" evidence="6">
    <location>
        <begin position="12"/>
        <end position="35"/>
    </location>
</feature>
<dbReference type="CDD" id="cd22363">
    <property type="entry name" value="tRNA-intron_lyase_C"/>
    <property type="match status" value="1"/>
</dbReference>
<dbReference type="PROSITE" id="PS50002">
    <property type="entry name" value="SH3"/>
    <property type="match status" value="1"/>
</dbReference>
<protein>
    <recommendedName>
        <fullName evidence="2">tRNA-intron lyase</fullName>
        <ecNumber evidence="2">4.6.1.16</ecNumber>
    </recommendedName>
</protein>
<dbReference type="Gene3D" id="2.30.30.40">
    <property type="entry name" value="SH3 Domains"/>
    <property type="match status" value="1"/>
</dbReference>
<accession>A0A9P6XY34</accession>
<dbReference type="SUPFAM" id="SSF53032">
    <property type="entry name" value="tRNA-intron endonuclease catalytic domain-like"/>
    <property type="match status" value="1"/>
</dbReference>
<evidence type="ECO:0000313" key="8">
    <source>
        <dbReference type="EMBL" id="KAG1535099.1"/>
    </source>
</evidence>
<name>A0A9P6XY34_RHIOR</name>
<dbReference type="InterPro" id="IPR011856">
    <property type="entry name" value="tRNA_endonuc-like_dom_sf"/>
</dbReference>
<dbReference type="Proteomes" id="UP000717996">
    <property type="component" value="Unassembled WGS sequence"/>
</dbReference>
<dbReference type="InterPro" id="IPR036028">
    <property type="entry name" value="SH3-like_dom_sf"/>
</dbReference>
<evidence type="ECO:0000256" key="5">
    <source>
        <dbReference type="PROSITE-ProRule" id="PRU00192"/>
    </source>
</evidence>
<evidence type="ECO:0000313" key="9">
    <source>
        <dbReference type="Proteomes" id="UP000717996"/>
    </source>
</evidence>
<keyword evidence="6" id="KW-1133">Transmembrane helix</keyword>
<dbReference type="InterPro" id="IPR006676">
    <property type="entry name" value="tRNA_splic"/>
</dbReference>
<dbReference type="GO" id="GO:0000379">
    <property type="term" value="P:tRNA-type intron splice site recognition and cleavage"/>
    <property type="evidence" value="ECO:0007669"/>
    <property type="project" value="TreeGrafter"/>
</dbReference>
<evidence type="ECO:0000256" key="2">
    <source>
        <dbReference type="ARBA" id="ARBA00012573"/>
    </source>
</evidence>
<evidence type="ECO:0000256" key="3">
    <source>
        <dbReference type="ARBA" id="ARBA00022443"/>
    </source>
</evidence>
<feature type="transmembrane region" description="Helical" evidence="6">
    <location>
        <begin position="42"/>
        <end position="63"/>
    </location>
</feature>
<sequence length="490" mass="57034">MRLNITHITENPIALVSTILAIIGWLLSFIGACIIKRAGVFWWIYLQAGIPPLPIISVSIALLTSAISGLLNLDLTGYQIAGTGSVILIVMQVNTEDSAVFQYFYAHHAPQTIKEKKVTLTVVPEEQEEQVHTEKIFATALHPYRANPEDPDELSFAKGEVLEMLDQRGNWWRAKKSDGTIGIVPKDVHYFQMDIIQYRYIRSLKTKQDTNISTPLPIEVYATKTLGESLKRILLSYYHYYFKSPSYQSTFLEFGNFVWIHHEDRDKIYQSGFFGKGDLSRSQPTWKTRTIEQNKQSLEEITVERRKKRREKKKGNTIASEHDQWEADELLKMTKRKDPEKLCLDVCEAYFLKYALGALEIKDKQGRTLSTKLCWSKFCENNASFHYMYAVYHYYRSLGWVPKNGIKFGVDFGPAYRHADYAVWIIPLYENQKEKEKDWKWLLGLNRVCTQVKKTLILCYVTIPKSIDQLEEYKISEVIYKRWSAQKNRE</sequence>
<dbReference type="OrthoDB" id="10249562at2759"/>
<dbReference type="GO" id="GO:0005737">
    <property type="term" value="C:cytoplasm"/>
    <property type="evidence" value="ECO:0007669"/>
    <property type="project" value="TreeGrafter"/>
</dbReference>
<dbReference type="InterPro" id="IPR036167">
    <property type="entry name" value="tRNA_intron_Endo_cat-like_sf"/>
</dbReference>
<dbReference type="Pfam" id="PF01974">
    <property type="entry name" value="tRNA_int_endo"/>
    <property type="match status" value="1"/>
</dbReference>